<dbReference type="SUPFAM" id="SSF54637">
    <property type="entry name" value="Thioesterase/thiol ester dehydrase-isomerase"/>
    <property type="match status" value="2"/>
</dbReference>
<dbReference type="InterPro" id="IPR002864">
    <property type="entry name" value="Acyl-ACP_thioesterase_NHD"/>
</dbReference>
<evidence type="ECO:0000256" key="7">
    <source>
        <dbReference type="ARBA" id="ARBA00023160"/>
    </source>
</evidence>
<keyword evidence="3" id="KW-0378">Hydrolase</keyword>
<dbReference type="OrthoDB" id="9801517at2"/>
<keyword evidence="6" id="KW-0443">Lipid metabolism</keyword>
<protein>
    <submittedName>
        <fullName evidence="10">Acyl-ACP thioesterase</fullName>
    </submittedName>
</protein>
<dbReference type="Proteomes" id="UP000245021">
    <property type="component" value="Unassembled WGS sequence"/>
</dbReference>
<evidence type="ECO:0000313" key="10">
    <source>
        <dbReference type="EMBL" id="GBG97096.1"/>
    </source>
</evidence>
<accession>A0A2R5HGV8</accession>
<dbReference type="InterPro" id="IPR029069">
    <property type="entry name" value="HotDog_dom_sf"/>
</dbReference>
<evidence type="ECO:0000313" key="11">
    <source>
        <dbReference type="Proteomes" id="UP000245021"/>
    </source>
</evidence>
<dbReference type="PANTHER" id="PTHR31727">
    <property type="entry name" value="OLEOYL-ACYL CARRIER PROTEIN THIOESTERASE 1, CHLOROPLASTIC"/>
    <property type="match status" value="1"/>
</dbReference>
<comment type="caution">
    <text evidence="10">The sequence shown here is derived from an EMBL/GenBank/DDBJ whole genome shotgun (WGS) entry which is preliminary data.</text>
</comment>
<evidence type="ECO:0000256" key="5">
    <source>
        <dbReference type="ARBA" id="ARBA00022946"/>
    </source>
</evidence>
<dbReference type="Pfam" id="PF01643">
    <property type="entry name" value="Acyl-ACP_TE"/>
    <property type="match status" value="1"/>
</dbReference>
<comment type="similarity">
    <text evidence="1">Belongs to the acyl-ACP thioesterase family.</text>
</comment>
<dbReference type="InterPro" id="IPR049427">
    <property type="entry name" value="Acyl-ACP_TE_C"/>
</dbReference>
<name>A0A2R5HGV8_9LACT</name>
<dbReference type="InterPro" id="IPR045023">
    <property type="entry name" value="FATA/B"/>
</dbReference>
<evidence type="ECO:0000256" key="6">
    <source>
        <dbReference type="ARBA" id="ARBA00023098"/>
    </source>
</evidence>
<evidence type="ECO:0000256" key="1">
    <source>
        <dbReference type="ARBA" id="ARBA00006500"/>
    </source>
</evidence>
<dbReference type="RefSeq" id="WP_109246057.1">
    <property type="nucleotide sequence ID" value="NZ_BFFO01000007.1"/>
</dbReference>
<dbReference type="GO" id="GO:0016297">
    <property type="term" value="F:fatty acyl-[ACP] hydrolase activity"/>
    <property type="evidence" value="ECO:0007669"/>
    <property type="project" value="InterPro"/>
</dbReference>
<evidence type="ECO:0000256" key="4">
    <source>
        <dbReference type="ARBA" id="ARBA00022832"/>
    </source>
</evidence>
<keyword evidence="11" id="KW-1185">Reference proteome</keyword>
<evidence type="ECO:0000259" key="9">
    <source>
        <dbReference type="Pfam" id="PF20791"/>
    </source>
</evidence>
<keyword evidence="7" id="KW-0275">Fatty acid biosynthesis</keyword>
<dbReference type="CDD" id="cd00586">
    <property type="entry name" value="4HBT"/>
    <property type="match status" value="1"/>
</dbReference>
<evidence type="ECO:0000256" key="3">
    <source>
        <dbReference type="ARBA" id="ARBA00022801"/>
    </source>
</evidence>
<dbReference type="GO" id="GO:0000036">
    <property type="term" value="F:acyl carrier activity"/>
    <property type="evidence" value="ECO:0007669"/>
    <property type="project" value="TreeGrafter"/>
</dbReference>
<sequence length="245" mass="28971">MGLTYQRPFSVPFYESDRFKNMKISNILAFALQVSGEQSVELNRSDVWLNDHYKLFWAVTEYELEINRLPRFMEDITIETEATSYNKFFCYRDFRFIAENGELLLTIHASWVLMGLESRKVERVHDDIVAPYAADKSSKIQRSHKFKKELLNPEVTSYPVRFSDLDMNGHVNNAKYYDWAADMIDYDFRASHQPKKVYIKYNHEVRYGETVEALFEMDMDGLTSHHKLNGNATEIEIEWTKNNDE</sequence>
<dbReference type="Gene3D" id="3.10.129.10">
    <property type="entry name" value="Hotdog Thioesterase"/>
    <property type="match status" value="1"/>
</dbReference>
<dbReference type="AlphaFoldDB" id="A0A2R5HGV8"/>
<keyword evidence="5" id="KW-0809">Transit peptide</keyword>
<gene>
    <name evidence="10" type="primary">fatA</name>
    <name evidence="10" type="ORF">NtB2_01233</name>
</gene>
<keyword evidence="4" id="KW-0276">Fatty acid metabolism</keyword>
<proteinExistence type="inferred from homology"/>
<dbReference type="EMBL" id="BFFO01000007">
    <property type="protein sequence ID" value="GBG97096.1"/>
    <property type="molecule type" value="Genomic_DNA"/>
</dbReference>
<organism evidence="10 11">
    <name type="scientific">Lactococcus termiticola</name>
    <dbReference type="NCBI Taxonomy" id="2169526"/>
    <lineage>
        <taxon>Bacteria</taxon>
        <taxon>Bacillati</taxon>
        <taxon>Bacillota</taxon>
        <taxon>Bacilli</taxon>
        <taxon>Lactobacillales</taxon>
        <taxon>Streptococcaceae</taxon>
        <taxon>Lactococcus</taxon>
    </lineage>
</organism>
<evidence type="ECO:0000256" key="2">
    <source>
        <dbReference type="ARBA" id="ARBA00022516"/>
    </source>
</evidence>
<keyword evidence="2" id="KW-0444">Lipid biosynthesis</keyword>
<evidence type="ECO:0000259" key="8">
    <source>
        <dbReference type="Pfam" id="PF01643"/>
    </source>
</evidence>
<dbReference type="PANTHER" id="PTHR31727:SF6">
    <property type="entry name" value="OLEOYL-ACYL CARRIER PROTEIN THIOESTERASE 1, CHLOROPLASTIC"/>
    <property type="match status" value="1"/>
</dbReference>
<feature type="domain" description="Acyl-ACP thioesterase-like C-terminal" evidence="9">
    <location>
        <begin position="153"/>
        <end position="241"/>
    </location>
</feature>
<reference evidence="10 11" key="1">
    <citation type="journal article" date="2018" name="Genome Announc.">
        <title>Draft Genome Sequence of Lactococcus sp. Strain NtB2 (JCM 32569), Isolated from the Gut of the Higher Termite Nasutitermes takasagoensis.</title>
        <authorList>
            <person name="Noda S."/>
            <person name="Aihara C."/>
            <person name="Yuki M."/>
            <person name="Ohkuma M."/>
        </authorList>
    </citation>
    <scope>NUCLEOTIDE SEQUENCE [LARGE SCALE GENOMIC DNA]</scope>
    <source>
        <strain evidence="10 11">NtB2</strain>
    </source>
</reference>
<dbReference type="Pfam" id="PF20791">
    <property type="entry name" value="Acyl-ACP_TE_C"/>
    <property type="match status" value="1"/>
</dbReference>
<feature type="domain" description="Acyl-ACP thioesterase N-terminal hotdog" evidence="8">
    <location>
        <begin position="2"/>
        <end position="132"/>
    </location>
</feature>